<sequence>MATSILPSSTSSYSTLSTYNHKTTAAPGIKLAPLIRQASVVSYERRQGKMWFIIHVDPQQFNNLPTCLKRHPYTIARRYDDCVQFCQRLHDAFPSLNSNNKKNNNNNGRPMQPLSLPKLKPQGLLNKKQPNGQRRAELDRFVQALFRLPAAITQTLIVLEFFGLQKGDTEQQVLRDKQNLVRQQQAIINSTTIQPFDEDYSFFDSPFNTTWMDPAVVSTDDASKWSSKFKSFRGRSPSSNSLSSFCSQAAHRLPWTSSSSSTTSLHGSHSSSMSSLLSPTKKKTSFADDLSSSPLPPPPGLMSCSSSTSSTSSSSSSSSSSSAPGRRRRSSTRTSQSSCVLSNSESSPSAVRTMKLKVIYDMDNIVVIQIPRSTNLAALRTRLHDKFSTMLDPSLKPLADQFVLLYNENTRSSSSELSLDHHQPQPLRSSPTSTSPSVTLISSERHWAKAMKNWDAIEKVTLRCIH</sequence>
<keyword evidence="5" id="KW-1185">Reference proteome</keyword>
<feature type="compositionally biased region" description="Low complexity" evidence="2">
    <location>
        <begin position="97"/>
        <end position="107"/>
    </location>
</feature>
<feature type="region of interest" description="Disordered" evidence="2">
    <location>
        <begin position="415"/>
        <end position="438"/>
    </location>
</feature>
<keyword evidence="1" id="KW-0677">Repeat</keyword>
<feature type="region of interest" description="Disordered" evidence="2">
    <location>
        <begin position="257"/>
        <end position="346"/>
    </location>
</feature>
<dbReference type="InterPro" id="IPR036871">
    <property type="entry name" value="PX_dom_sf"/>
</dbReference>
<feature type="domain" description="PX" evidence="3">
    <location>
        <begin position="30"/>
        <end position="169"/>
    </location>
</feature>
<organism evidence="4 5">
    <name type="scientific">Absidia repens</name>
    <dbReference type="NCBI Taxonomy" id="90262"/>
    <lineage>
        <taxon>Eukaryota</taxon>
        <taxon>Fungi</taxon>
        <taxon>Fungi incertae sedis</taxon>
        <taxon>Mucoromycota</taxon>
        <taxon>Mucoromycotina</taxon>
        <taxon>Mucoromycetes</taxon>
        <taxon>Mucorales</taxon>
        <taxon>Cunninghamellaceae</taxon>
        <taxon>Absidia</taxon>
    </lineage>
</organism>
<dbReference type="PROSITE" id="PS50195">
    <property type="entry name" value="PX"/>
    <property type="match status" value="1"/>
</dbReference>
<accession>A0A1X2IM37</accession>
<dbReference type="PANTHER" id="PTHR15706">
    <property type="entry name" value="SH3 MULTIPLE DOMAIN"/>
    <property type="match status" value="1"/>
</dbReference>
<evidence type="ECO:0000313" key="5">
    <source>
        <dbReference type="Proteomes" id="UP000193560"/>
    </source>
</evidence>
<dbReference type="SUPFAM" id="SSF64268">
    <property type="entry name" value="PX domain"/>
    <property type="match status" value="1"/>
</dbReference>
<proteinExistence type="predicted"/>
<dbReference type="Gene3D" id="3.30.1520.10">
    <property type="entry name" value="Phox-like domain"/>
    <property type="match status" value="1"/>
</dbReference>
<comment type="caution">
    <text evidence="4">The sequence shown here is derived from an EMBL/GenBank/DDBJ whole genome shotgun (WGS) entry which is preliminary data.</text>
</comment>
<dbReference type="EMBL" id="MCGE01000008">
    <property type="protein sequence ID" value="ORZ18843.1"/>
    <property type="molecule type" value="Genomic_DNA"/>
</dbReference>
<dbReference type="InterPro" id="IPR001683">
    <property type="entry name" value="PX_dom"/>
</dbReference>
<reference evidence="4 5" key="1">
    <citation type="submission" date="2016-07" db="EMBL/GenBank/DDBJ databases">
        <title>Pervasive Adenine N6-methylation of Active Genes in Fungi.</title>
        <authorList>
            <consortium name="DOE Joint Genome Institute"/>
            <person name="Mondo S.J."/>
            <person name="Dannebaum R.O."/>
            <person name="Kuo R.C."/>
            <person name="Labutti K."/>
            <person name="Haridas S."/>
            <person name="Kuo A."/>
            <person name="Salamov A."/>
            <person name="Ahrendt S.R."/>
            <person name="Lipzen A."/>
            <person name="Sullivan W."/>
            <person name="Andreopoulos W.B."/>
            <person name="Clum A."/>
            <person name="Lindquist E."/>
            <person name="Daum C."/>
            <person name="Ramamoorthy G.K."/>
            <person name="Gryganskyi A."/>
            <person name="Culley D."/>
            <person name="Magnuson J.K."/>
            <person name="James T.Y."/>
            <person name="O'Malley M.A."/>
            <person name="Stajich J.E."/>
            <person name="Spatafora J.W."/>
            <person name="Visel A."/>
            <person name="Grigoriev I.V."/>
        </authorList>
    </citation>
    <scope>NUCLEOTIDE SEQUENCE [LARGE SCALE GENOMIC DNA]</scope>
    <source>
        <strain evidence="4 5">NRRL 1336</strain>
    </source>
</reference>
<evidence type="ECO:0000256" key="2">
    <source>
        <dbReference type="SAM" id="MobiDB-lite"/>
    </source>
</evidence>
<feature type="compositionally biased region" description="Low complexity" evidence="2">
    <location>
        <begin position="426"/>
        <end position="438"/>
    </location>
</feature>
<dbReference type="OrthoDB" id="5593994at2759"/>
<protein>
    <recommendedName>
        <fullName evidence="3">PX domain-containing protein</fullName>
    </recommendedName>
</protein>
<gene>
    <name evidence="4" type="ORF">BCR42DRAFT_411693</name>
</gene>
<name>A0A1X2IM37_9FUNG</name>
<feature type="compositionally biased region" description="Low complexity" evidence="2">
    <location>
        <begin position="301"/>
        <end position="324"/>
    </location>
</feature>
<evidence type="ECO:0000259" key="3">
    <source>
        <dbReference type="PROSITE" id="PS50195"/>
    </source>
</evidence>
<evidence type="ECO:0000313" key="4">
    <source>
        <dbReference type="EMBL" id="ORZ18843.1"/>
    </source>
</evidence>
<feature type="region of interest" description="Disordered" evidence="2">
    <location>
        <begin position="94"/>
        <end position="132"/>
    </location>
</feature>
<dbReference type="PANTHER" id="PTHR15706:SF2">
    <property type="entry name" value="SH3 AND PX DOMAIN-CONTAINING PROTEIN 2A"/>
    <property type="match status" value="1"/>
</dbReference>
<feature type="compositionally biased region" description="Low complexity" evidence="2">
    <location>
        <begin position="257"/>
        <end position="279"/>
    </location>
</feature>
<evidence type="ECO:0000256" key="1">
    <source>
        <dbReference type="ARBA" id="ARBA00022737"/>
    </source>
</evidence>
<dbReference type="AlphaFoldDB" id="A0A1X2IM37"/>
<dbReference type="InterPro" id="IPR051228">
    <property type="entry name" value="NADPH_Oxidase/PX-Domain"/>
</dbReference>
<dbReference type="GO" id="GO:0035091">
    <property type="term" value="F:phosphatidylinositol binding"/>
    <property type="evidence" value="ECO:0007669"/>
    <property type="project" value="InterPro"/>
</dbReference>
<dbReference type="Proteomes" id="UP000193560">
    <property type="component" value="Unassembled WGS sequence"/>
</dbReference>